<proteinExistence type="predicted"/>
<dbReference type="EMBL" id="CM007899">
    <property type="protein sequence ID" value="OTG12210.1"/>
    <property type="molecule type" value="Genomic_DNA"/>
</dbReference>
<evidence type="ECO:0000313" key="2">
    <source>
        <dbReference type="Proteomes" id="UP000215914"/>
    </source>
</evidence>
<protein>
    <submittedName>
        <fullName evidence="1">Uncharacterized protein</fullName>
    </submittedName>
</protein>
<dbReference type="Proteomes" id="UP000215914">
    <property type="component" value="Chromosome 10"/>
</dbReference>
<keyword evidence="2" id="KW-1185">Reference proteome</keyword>
<sequence length="114" mass="12952">MIGIRHSSLADSDIKYQVRVVLCAYMILGHPDGVFSGQGERETVLAESAVVSDLQILNTGRSILQSLNQWFLPDVVGRYIQITECEQSESEHDFYDAFSRHLKRQAKKLWVLVV</sequence>
<gene>
    <name evidence="1" type="ORF">HannXRQ_Chr10g0307181</name>
</gene>
<name>A0A251TM96_HELAN</name>
<dbReference type="AlphaFoldDB" id="A0A251TM96"/>
<accession>A0A251TM96</accession>
<reference evidence="2" key="1">
    <citation type="journal article" date="2017" name="Nature">
        <title>The sunflower genome provides insights into oil metabolism, flowering and Asterid evolution.</title>
        <authorList>
            <person name="Badouin H."/>
            <person name="Gouzy J."/>
            <person name="Grassa C.J."/>
            <person name="Murat F."/>
            <person name="Staton S.E."/>
            <person name="Cottret L."/>
            <person name="Lelandais-Briere C."/>
            <person name="Owens G.L."/>
            <person name="Carrere S."/>
            <person name="Mayjonade B."/>
            <person name="Legrand L."/>
            <person name="Gill N."/>
            <person name="Kane N.C."/>
            <person name="Bowers J.E."/>
            <person name="Hubner S."/>
            <person name="Bellec A."/>
            <person name="Berard A."/>
            <person name="Berges H."/>
            <person name="Blanchet N."/>
            <person name="Boniface M.C."/>
            <person name="Brunel D."/>
            <person name="Catrice O."/>
            <person name="Chaidir N."/>
            <person name="Claudel C."/>
            <person name="Donnadieu C."/>
            <person name="Faraut T."/>
            <person name="Fievet G."/>
            <person name="Helmstetter N."/>
            <person name="King M."/>
            <person name="Knapp S.J."/>
            <person name="Lai Z."/>
            <person name="Le Paslier M.C."/>
            <person name="Lippi Y."/>
            <person name="Lorenzon L."/>
            <person name="Mandel J.R."/>
            <person name="Marage G."/>
            <person name="Marchand G."/>
            <person name="Marquand E."/>
            <person name="Bret-Mestries E."/>
            <person name="Morien E."/>
            <person name="Nambeesan S."/>
            <person name="Nguyen T."/>
            <person name="Pegot-Espagnet P."/>
            <person name="Pouilly N."/>
            <person name="Raftis F."/>
            <person name="Sallet E."/>
            <person name="Schiex T."/>
            <person name="Thomas J."/>
            <person name="Vandecasteele C."/>
            <person name="Vares D."/>
            <person name="Vear F."/>
            <person name="Vautrin S."/>
            <person name="Crespi M."/>
            <person name="Mangin B."/>
            <person name="Burke J.M."/>
            <person name="Salse J."/>
            <person name="Munos S."/>
            <person name="Vincourt P."/>
            <person name="Rieseberg L.H."/>
            <person name="Langlade N.B."/>
        </authorList>
    </citation>
    <scope>NUCLEOTIDE SEQUENCE [LARGE SCALE GENOMIC DNA]</scope>
    <source>
        <strain evidence="2">cv. SF193</strain>
    </source>
</reference>
<organism evidence="1 2">
    <name type="scientific">Helianthus annuus</name>
    <name type="common">Common sunflower</name>
    <dbReference type="NCBI Taxonomy" id="4232"/>
    <lineage>
        <taxon>Eukaryota</taxon>
        <taxon>Viridiplantae</taxon>
        <taxon>Streptophyta</taxon>
        <taxon>Embryophyta</taxon>
        <taxon>Tracheophyta</taxon>
        <taxon>Spermatophyta</taxon>
        <taxon>Magnoliopsida</taxon>
        <taxon>eudicotyledons</taxon>
        <taxon>Gunneridae</taxon>
        <taxon>Pentapetalae</taxon>
        <taxon>asterids</taxon>
        <taxon>campanulids</taxon>
        <taxon>Asterales</taxon>
        <taxon>Asteraceae</taxon>
        <taxon>Asteroideae</taxon>
        <taxon>Heliantheae alliance</taxon>
        <taxon>Heliantheae</taxon>
        <taxon>Helianthus</taxon>
    </lineage>
</organism>
<dbReference type="InParanoid" id="A0A251TM96"/>
<evidence type="ECO:0000313" key="1">
    <source>
        <dbReference type="EMBL" id="OTG12210.1"/>
    </source>
</evidence>